<organism evidence="1 2">
    <name type="scientific">Ixodes persulcatus</name>
    <name type="common">Taiga tick</name>
    <dbReference type="NCBI Taxonomy" id="34615"/>
    <lineage>
        <taxon>Eukaryota</taxon>
        <taxon>Metazoa</taxon>
        <taxon>Ecdysozoa</taxon>
        <taxon>Arthropoda</taxon>
        <taxon>Chelicerata</taxon>
        <taxon>Arachnida</taxon>
        <taxon>Acari</taxon>
        <taxon>Parasitiformes</taxon>
        <taxon>Ixodida</taxon>
        <taxon>Ixodoidea</taxon>
        <taxon>Ixodidae</taxon>
        <taxon>Ixodinae</taxon>
        <taxon>Ixodes</taxon>
    </lineage>
</organism>
<accession>A0AC60P7T8</accession>
<keyword evidence="2" id="KW-1185">Reference proteome</keyword>
<reference evidence="1 2" key="1">
    <citation type="journal article" date="2020" name="Cell">
        <title>Large-Scale Comparative Analyses of Tick Genomes Elucidate Their Genetic Diversity and Vector Capacities.</title>
        <authorList>
            <consortium name="Tick Genome and Microbiome Consortium (TIGMIC)"/>
            <person name="Jia N."/>
            <person name="Wang J."/>
            <person name="Shi W."/>
            <person name="Du L."/>
            <person name="Sun Y."/>
            <person name="Zhan W."/>
            <person name="Jiang J.F."/>
            <person name="Wang Q."/>
            <person name="Zhang B."/>
            <person name="Ji P."/>
            <person name="Bell-Sakyi L."/>
            <person name="Cui X.M."/>
            <person name="Yuan T.T."/>
            <person name="Jiang B.G."/>
            <person name="Yang W.F."/>
            <person name="Lam T.T."/>
            <person name="Chang Q.C."/>
            <person name="Ding S.J."/>
            <person name="Wang X.J."/>
            <person name="Zhu J.G."/>
            <person name="Ruan X.D."/>
            <person name="Zhao L."/>
            <person name="Wei J.T."/>
            <person name="Ye R.Z."/>
            <person name="Que T.C."/>
            <person name="Du C.H."/>
            <person name="Zhou Y.H."/>
            <person name="Cheng J.X."/>
            <person name="Dai P.F."/>
            <person name="Guo W.B."/>
            <person name="Han X.H."/>
            <person name="Huang E.J."/>
            <person name="Li L.F."/>
            <person name="Wei W."/>
            <person name="Gao Y.C."/>
            <person name="Liu J.Z."/>
            <person name="Shao H.Z."/>
            <person name="Wang X."/>
            <person name="Wang C.C."/>
            <person name="Yang T.C."/>
            <person name="Huo Q.B."/>
            <person name="Li W."/>
            <person name="Chen H.Y."/>
            <person name="Chen S.E."/>
            <person name="Zhou L.G."/>
            <person name="Ni X.B."/>
            <person name="Tian J.H."/>
            <person name="Sheng Y."/>
            <person name="Liu T."/>
            <person name="Pan Y.S."/>
            <person name="Xia L.Y."/>
            <person name="Li J."/>
            <person name="Zhao F."/>
            <person name="Cao W.C."/>
        </authorList>
    </citation>
    <scope>NUCLEOTIDE SEQUENCE [LARGE SCALE GENOMIC DNA]</scope>
    <source>
        <strain evidence="1">Iper-2018</strain>
    </source>
</reference>
<proteinExistence type="predicted"/>
<name>A0AC60P7T8_IXOPE</name>
<dbReference type="EMBL" id="JABSTQ010011066">
    <property type="protein sequence ID" value="KAG0415479.1"/>
    <property type="molecule type" value="Genomic_DNA"/>
</dbReference>
<evidence type="ECO:0000313" key="2">
    <source>
        <dbReference type="Proteomes" id="UP000805193"/>
    </source>
</evidence>
<protein>
    <submittedName>
        <fullName evidence="1">Uncharacterized protein</fullName>
    </submittedName>
</protein>
<gene>
    <name evidence="1" type="ORF">HPB47_007350</name>
</gene>
<sequence>MALATPWDFTGERLAGLTQFGWQLAAYGNLGNYHESESVPTLHFLNDGIIRKGGAAGKVNAMAAAPPLPQHLSPAPATVLPLNQHNIPPPQRVPLLDRPAPTPAAAHPLDQHHAPPAALPALEILVNRAIKD</sequence>
<comment type="caution">
    <text evidence="1">The sequence shown here is derived from an EMBL/GenBank/DDBJ whole genome shotgun (WGS) entry which is preliminary data.</text>
</comment>
<evidence type="ECO:0000313" key="1">
    <source>
        <dbReference type="EMBL" id="KAG0415479.1"/>
    </source>
</evidence>
<dbReference type="Proteomes" id="UP000805193">
    <property type="component" value="Unassembled WGS sequence"/>
</dbReference>